<evidence type="ECO:0000256" key="8">
    <source>
        <dbReference type="ARBA" id="ARBA00022842"/>
    </source>
</evidence>
<gene>
    <name evidence="12" type="ORF">POSPLADRAFT_1151645</name>
</gene>
<feature type="domain" description="Endonuclease/exonuclease/phosphatase" evidence="11">
    <location>
        <begin position="36"/>
        <end position="285"/>
    </location>
</feature>
<dbReference type="PANTHER" id="PTHR15822">
    <property type="entry name" value="TRAF AND TNF RECEPTOR-ASSOCIATED PROTEIN"/>
    <property type="match status" value="1"/>
</dbReference>
<dbReference type="Gene3D" id="3.60.10.10">
    <property type="entry name" value="Endonuclease/exonuclease/phosphatase"/>
    <property type="match status" value="1"/>
</dbReference>
<dbReference type="STRING" id="670580.A0A1X6MS13"/>
<evidence type="ECO:0000256" key="6">
    <source>
        <dbReference type="ARBA" id="ARBA00022763"/>
    </source>
</evidence>
<sequence length="295" mass="32929">MHRRRTSSLIAGRTVPQPIWNSPPTRPSPPSSLRLVTWNVNSATYSQLRLRCILTYLETLLRPHGFGPLEPCCILLQEVSLNALDFLLSIDWVLNDFLIIPAGSVQWPRGAQYGNVTLISKNIPFVAGQWLDFAASSMGRNALITDVAVRHSQSGRTLTLRIANTHLESLPENALIRAAQLSYIAEKLRRPTVHGGVVAGDMNAICPNDQVIHRQAGLVDAHPGPENERSFTWGYQPRTAFPPGRLDRMYFTPQRMSWDSVQLKVDEPSRIGMGLQAGNLWASDHYGLMSTVRFL</sequence>
<dbReference type="InterPro" id="IPR005135">
    <property type="entry name" value="Endo/exonuclease/phosphatase"/>
</dbReference>
<dbReference type="GO" id="GO:0004518">
    <property type="term" value="F:nuclease activity"/>
    <property type="evidence" value="ECO:0007669"/>
    <property type="project" value="UniProtKB-KW"/>
</dbReference>
<protein>
    <recommendedName>
        <fullName evidence="11">Endonuclease/exonuclease/phosphatase domain-containing protein</fullName>
    </recommendedName>
</protein>
<proteinExistence type="predicted"/>
<dbReference type="InterPro" id="IPR051547">
    <property type="entry name" value="TDP2-like"/>
</dbReference>
<evidence type="ECO:0000256" key="9">
    <source>
        <dbReference type="ARBA" id="ARBA00023204"/>
    </source>
</evidence>
<evidence type="ECO:0000256" key="10">
    <source>
        <dbReference type="ARBA" id="ARBA00023242"/>
    </source>
</evidence>
<dbReference type="RefSeq" id="XP_024335767.1">
    <property type="nucleotide sequence ID" value="XM_024486560.1"/>
</dbReference>
<reference evidence="12 13" key="1">
    <citation type="submission" date="2017-04" db="EMBL/GenBank/DDBJ databases">
        <title>Genome Sequence of the Model Brown-Rot Fungus Postia placenta SB12.</title>
        <authorList>
            <consortium name="DOE Joint Genome Institute"/>
            <person name="Gaskell J."/>
            <person name="Kersten P."/>
            <person name="Larrondo L.F."/>
            <person name="Canessa P."/>
            <person name="Martinez D."/>
            <person name="Hibbett D."/>
            <person name="Schmoll M."/>
            <person name="Kubicek C.P."/>
            <person name="Martinez A.T."/>
            <person name="Yadav J."/>
            <person name="Master E."/>
            <person name="Magnuson J.K."/>
            <person name="James T."/>
            <person name="Yaver D."/>
            <person name="Berka R."/>
            <person name="Labutti K."/>
            <person name="Lipzen A."/>
            <person name="Aerts A."/>
            <person name="Barry K."/>
            <person name="Henrissat B."/>
            <person name="Blanchette R."/>
            <person name="Grigoriev I."/>
            <person name="Cullen D."/>
        </authorList>
    </citation>
    <scope>NUCLEOTIDE SEQUENCE [LARGE SCALE GENOMIC DNA]</scope>
    <source>
        <strain evidence="12 13">MAD-698-R-SB12</strain>
    </source>
</reference>
<dbReference type="GO" id="GO:0070260">
    <property type="term" value="F:5'-tyrosyl-DNA phosphodiesterase activity"/>
    <property type="evidence" value="ECO:0007669"/>
    <property type="project" value="TreeGrafter"/>
</dbReference>
<evidence type="ECO:0000256" key="7">
    <source>
        <dbReference type="ARBA" id="ARBA00022801"/>
    </source>
</evidence>
<evidence type="ECO:0000256" key="4">
    <source>
        <dbReference type="ARBA" id="ARBA00022722"/>
    </source>
</evidence>
<dbReference type="PANTHER" id="PTHR15822:SF4">
    <property type="entry name" value="TYROSYL-DNA PHOSPHODIESTERASE 2"/>
    <property type="match status" value="1"/>
</dbReference>
<accession>A0A1X6MS13</accession>
<keyword evidence="5" id="KW-0479">Metal-binding</keyword>
<dbReference type="GO" id="GO:0006302">
    <property type="term" value="P:double-strand break repair"/>
    <property type="evidence" value="ECO:0007669"/>
    <property type="project" value="TreeGrafter"/>
</dbReference>
<dbReference type="InterPro" id="IPR036691">
    <property type="entry name" value="Endo/exonu/phosph_ase_sf"/>
</dbReference>
<evidence type="ECO:0000259" key="11">
    <source>
        <dbReference type="Pfam" id="PF03372"/>
    </source>
</evidence>
<name>A0A1X6MS13_9APHY</name>
<dbReference type="EMBL" id="KZ110603">
    <property type="protein sequence ID" value="OSX58973.1"/>
    <property type="molecule type" value="Genomic_DNA"/>
</dbReference>
<keyword evidence="8" id="KW-0460">Magnesium</keyword>
<keyword evidence="4" id="KW-0540">Nuclease</keyword>
<dbReference type="GO" id="GO:0046872">
    <property type="term" value="F:metal ion binding"/>
    <property type="evidence" value="ECO:0007669"/>
    <property type="project" value="UniProtKB-KW"/>
</dbReference>
<evidence type="ECO:0000256" key="5">
    <source>
        <dbReference type="ARBA" id="ARBA00022723"/>
    </source>
</evidence>
<keyword evidence="9" id="KW-0234">DNA repair</keyword>
<dbReference type="Proteomes" id="UP000194127">
    <property type="component" value="Unassembled WGS sequence"/>
</dbReference>
<keyword evidence="6" id="KW-0227">DNA damage</keyword>
<dbReference type="CDD" id="cd09080">
    <property type="entry name" value="TDP2"/>
    <property type="match status" value="1"/>
</dbReference>
<dbReference type="GO" id="GO:0005737">
    <property type="term" value="C:cytoplasm"/>
    <property type="evidence" value="ECO:0007669"/>
    <property type="project" value="TreeGrafter"/>
</dbReference>
<evidence type="ECO:0000256" key="2">
    <source>
        <dbReference type="ARBA" id="ARBA00001946"/>
    </source>
</evidence>
<dbReference type="AlphaFoldDB" id="A0A1X6MS13"/>
<comment type="cofactor">
    <cofactor evidence="2">
        <name>Mg(2+)</name>
        <dbReference type="ChEBI" id="CHEBI:18420"/>
    </cofactor>
</comment>
<dbReference type="GeneID" id="36331509"/>
<organism evidence="12 13">
    <name type="scientific">Postia placenta MAD-698-R-SB12</name>
    <dbReference type="NCBI Taxonomy" id="670580"/>
    <lineage>
        <taxon>Eukaryota</taxon>
        <taxon>Fungi</taxon>
        <taxon>Dikarya</taxon>
        <taxon>Basidiomycota</taxon>
        <taxon>Agaricomycotina</taxon>
        <taxon>Agaricomycetes</taxon>
        <taxon>Polyporales</taxon>
        <taxon>Adustoporiaceae</taxon>
        <taxon>Rhodonia</taxon>
    </lineage>
</organism>
<dbReference type="SUPFAM" id="SSF56219">
    <property type="entry name" value="DNase I-like"/>
    <property type="match status" value="1"/>
</dbReference>
<keyword evidence="7" id="KW-0378">Hydrolase</keyword>
<keyword evidence="10" id="KW-0539">Nucleus</keyword>
<keyword evidence="13" id="KW-1185">Reference proteome</keyword>
<dbReference type="GO" id="GO:0003697">
    <property type="term" value="F:single-stranded DNA binding"/>
    <property type="evidence" value="ECO:0007669"/>
    <property type="project" value="TreeGrafter"/>
</dbReference>
<evidence type="ECO:0000313" key="13">
    <source>
        <dbReference type="Proteomes" id="UP000194127"/>
    </source>
</evidence>
<comment type="cofactor">
    <cofactor evidence="1">
        <name>Mn(2+)</name>
        <dbReference type="ChEBI" id="CHEBI:29035"/>
    </cofactor>
</comment>
<dbReference type="Pfam" id="PF03372">
    <property type="entry name" value="Exo_endo_phos"/>
    <property type="match status" value="1"/>
</dbReference>
<evidence type="ECO:0000256" key="1">
    <source>
        <dbReference type="ARBA" id="ARBA00001936"/>
    </source>
</evidence>
<evidence type="ECO:0000256" key="3">
    <source>
        <dbReference type="ARBA" id="ARBA00004322"/>
    </source>
</evidence>
<evidence type="ECO:0000313" key="12">
    <source>
        <dbReference type="EMBL" id="OSX58973.1"/>
    </source>
</evidence>
<dbReference type="OrthoDB" id="9975959at2759"/>
<comment type="subcellular location">
    <subcellularLocation>
        <location evidence="3">Nucleus</location>
        <location evidence="3">PML body</location>
    </subcellularLocation>
</comment>